<evidence type="ECO:0000256" key="1">
    <source>
        <dbReference type="SAM" id="MobiDB-lite"/>
    </source>
</evidence>
<evidence type="ECO:0000313" key="3">
    <source>
        <dbReference type="Proteomes" id="UP001589709"/>
    </source>
</evidence>
<gene>
    <name evidence="2" type="ORF">ACFF45_08820</name>
</gene>
<sequence>MQGPERAPASWCSRTTPGATGSRSVRALRDHLPHRHRPLYRLASTRARAEAAATAGYAVPLGWATAARADGGPTCSTVRRDPAGRPQGTGVGLAAAEHLNAFQTAFEGRLTPSNN</sequence>
<dbReference type="Proteomes" id="UP001589709">
    <property type="component" value="Unassembled WGS sequence"/>
</dbReference>
<proteinExistence type="predicted"/>
<dbReference type="EMBL" id="JBHMCY010000012">
    <property type="protein sequence ID" value="MFB9462804.1"/>
    <property type="molecule type" value="Genomic_DNA"/>
</dbReference>
<dbReference type="RefSeq" id="WP_381344350.1">
    <property type="nucleotide sequence ID" value="NZ_JBHMCY010000012.1"/>
</dbReference>
<organism evidence="2 3">
    <name type="scientific">Streptomyces cinereospinus</name>
    <dbReference type="NCBI Taxonomy" id="285561"/>
    <lineage>
        <taxon>Bacteria</taxon>
        <taxon>Bacillati</taxon>
        <taxon>Actinomycetota</taxon>
        <taxon>Actinomycetes</taxon>
        <taxon>Kitasatosporales</taxon>
        <taxon>Streptomycetaceae</taxon>
        <taxon>Streptomyces</taxon>
    </lineage>
</organism>
<name>A0ABV5MYT7_9ACTN</name>
<accession>A0ABV5MYT7</accession>
<feature type="region of interest" description="Disordered" evidence="1">
    <location>
        <begin position="68"/>
        <end position="90"/>
    </location>
</feature>
<evidence type="ECO:0000313" key="2">
    <source>
        <dbReference type="EMBL" id="MFB9462804.1"/>
    </source>
</evidence>
<comment type="caution">
    <text evidence="2">The sequence shown here is derived from an EMBL/GenBank/DDBJ whole genome shotgun (WGS) entry which is preliminary data.</text>
</comment>
<protein>
    <submittedName>
        <fullName evidence="2">Uncharacterized protein</fullName>
    </submittedName>
</protein>
<keyword evidence="3" id="KW-1185">Reference proteome</keyword>
<reference evidence="2 3" key="1">
    <citation type="submission" date="2024-09" db="EMBL/GenBank/DDBJ databases">
        <authorList>
            <person name="Sun Q."/>
            <person name="Mori K."/>
        </authorList>
    </citation>
    <scope>NUCLEOTIDE SEQUENCE [LARGE SCALE GENOMIC DNA]</scope>
    <source>
        <strain evidence="2 3">JCM 6917</strain>
    </source>
</reference>
<feature type="region of interest" description="Disordered" evidence="1">
    <location>
        <begin position="1"/>
        <end position="24"/>
    </location>
</feature>
<feature type="compositionally biased region" description="Polar residues" evidence="1">
    <location>
        <begin position="12"/>
        <end position="23"/>
    </location>
</feature>